<evidence type="ECO:0000259" key="2">
    <source>
        <dbReference type="PROSITE" id="PS51084"/>
    </source>
</evidence>
<evidence type="ECO:0000256" key="1">
    <source>
        <dbReference type="PROSITE-ProRule" id="PRU00464"/>
    </source>
</evidence>
<dbReference type="RefSeq" id="WP_252677176.1">
    <property type="nucleotide sequence ID" value="NZ_JAMXHT010000002.1"/>
</dbReference>
<name>A0ABT1AGM9_9RALS</name>
<dbReference type="PROSITE" id="PS51084">
    <property type="entry name" value="HIT_2"/>
    <property type="match status" value="1"/>
</dbReference>
<dbReference type="SUPFAM" id="SSF54197">
    <property type="entry name" value="HIT-like"/>
    <property type="match status" value="1"/>
</dbReference>
<evidence type="ECO:0000313" key="3">
    <source>
        <dbReference type="EMBL" id="MCO5397458.1"/>
    </source>
</evidence>
<reference evidence="3" key="1">
    <citation type="submission" date="2022-06" db="EMBL/GenBank/DDBJ databases">
        <authorList>
            <person name="Lu C.-H."/>
        </authorList>
    </citation>
    <scope>NUCLEOTIDE SEQUENCE</scope>
    <source>
        <strain evidence="3">21MJYT02-11</strain>
    </source>
</reference>
<dbReference type="Gene3D" id="3.30.428.10">
    <property type="entry name" value="HIT-like"/>
    <property type="match status" value="1"/>
</dbReference>
<accession>A0ABT1AGM9</accession>
<dbReference type="InterPro" id="IPR001310">
    <property type="entry name" value="Histidine_triad_HIT"/>
</dbReference>
<dbReference type="InterPro" id="IPR011146">
    <property type="entry name" value="HIT-like"/>
</dbReference>
<dbReference type="PANTHER" id="PTHR46648">
    <property type="entry name" value="HIT FAMILY PROTEIN 1"/>
    <property type="match status" value="1"/>
</dbReference>
<comment type="caution">
    <text evidence="3">The sequence shown here is derived from an EMBL/GenBank/DDBJ whole genome shotgun (WGS) entry which is preliminary data.</text>
</comment>
<feature type="domain" description="HIT" evidence="2">
    <location>
        <begin position="15"/>
        <end position="122"/>
    </location>
</feature>
<keyword evidence="4" id="KW-1185">Reference proteome</keyword>
<gene>
    <name evidence="3" type="ORF">NG900_04500</name>
</gene>
<dbReference type="PRINTS" id="PR00332">
    <property type="entry name" value="HISTRIAD"/>
</dbReference>
<dbReference type="PANTHER" id="PTHR46648:SF1">
    <property type="entry name" value="ADENOSINE 5'-MONOPHOSPHORAMIDASE HNT1"/>
    <property type="match status" value="1"/>
</dbReference>
<dbReference type="InterPro" id="IPR039384">
    <property type="entry name" value="HINT"/>
</dbReference>
<organism evidence="3 4">
    <name type="scientific">Ralstonia soli</name>
    <dbReference type="NCBI Taxonomy" id="2953896"/>
    <lineage>
        <taxon>Bacteria</taxon>
        <taxon>Pseudomonadati</taxon>
        <taxon>Pseudomonadota</taxon>
        <taxon>Betaproteobacteria</taxon>
        <taxon>Burkholderiales</taxon>
        <taxon>Burkholderiaceae</taxon>
        <taxon>Ralstonia</taxon>
    </lineage>
</organism>
<dbReference type="Pfam" id="PF01230">
    <property type="entry name" value="HIT"/>
    <property type="match status" value="1"/>
</dbReference>
<feature type="short sequence motif" description="Histidine triad motif" evidence="1">
    <location>
        <begin position="107"/>
        <end position="111"/>
    </location>
</feature>
<dbReference type="EMBL" id="JAMXHT010000002">
    <property type="protein sequence ID" value="MCO5397458.1"/>
    <property type="molecule type" value="Genomic_DNA"/>
</dbReference>
<sequence>MPEATSPATYDNQNIFAKILRGELPCIKVYEDDHTIAFMDIMPQADGHVLVLPKEGAAELFDLSDEAASAAIRTTRKLARAVRAAFTPPGIAVFQLNGAAAGQTVPHVHFHVLPRYSDTPLQPHARVQADTDKLKAHAEKIIAALQTDQ</sequence>
<reference evidence="3" key="2">
    <citation type="journal article" date="2023" name="Front. Microbiol.">
        <title>Ralstonia chuxiongensis sp. nov., Ralstonia mojiangensis sp. nov., and Ralstonia soli sp. nov., isolated from tobacco fields, are three novel species in the family Burkholderiaceae.</title>
        <authorList>
            <person name="Lu C.H."/>
            <person name="Zhang Y.Y."/>
            <person name="Jiang N."/>
            <person name="Chen W."/>
            <person name="Shao X."/>
            <person name="Zhao Z.M."/>
            <person name="Lu W.L."/>
            <person name="Hu X."/>
            <person name="Xi Y.X."/>
            <person name="Zou S.Y."/>
            <person name="Wei Q.J."/>
            <person name="Lin Z.L."/>
            <person name="Gong L."/>
            <person name="Gai X.T."/>
            <person name="Zhang L.Q."/>
            <person name="Li J.Y."/>
            <person name="Jin Y."/>
            <person name="Xia Z.Y."/>
        </authorList>
    </citation>
    <scope>NUCLEOTIDE SEQUENCE</scope>
    <source>
        <strain evidence="3">21MJYT02-11</strain>
    </source>
</reference>
<protein>
    <submittedName>
        <fullName evidence="3">HIT family protein</fullName>
    </submittedName>
</protein>
<proteinExistence type="predicted"/>
<evidence type="ECO:0000313" key="4">
    <source>
        <dbReference type="Proteomes" id="UP001162811"/>
    </source>
</evidence>
<dbReference type="InterPro" id="IPR036265">
    <property type="entry name" value="HIT-like_sf"/>
</dbReference>
<dbReference type="Proteomes" id="UP001162811">
    <property type="component" value="Unassembled WGS sequence"/>
</dbReference>
<dbReference type="CDD" id="cd01277">
    <property type="entry name" value="HINT_subgroup"/>
    <property type="match status" value="1"/>
</dbReference>